<dbReference type="EMBL" id="CP030041">
    <property type="protein sequence ID" value="AWW32354.1"/>
    <property type="molecule type" value="Genomic_DNA"/>
</dbReference>
<dbReference type="Gene3D" id="2.40.50.100">
    <property type="match status" value="1"/>
</dbReference>
<evidence type="ECO:0000256" key="2">
    <source>
        <dbReference type="SAM" id="Phobius"/>
    </source>
</evidence>
<dbReference type="Proteomes" id="UP000248688">
    <property type="component" value="Chromosome"/>
</dbReference>
<feature type="domain" description="AprE-like beta-barrel" evidence="4">
    <location>
        <begin position="277"/>
        <end position="364"/>
    </location>
</feature>
<evidence type="ECO:0000256" key="1">
    <source>
        <dbReference type="SAM" id="Coils"/>
    </source>
</evidence>
<evidence type="ECO:0000313" key="5">
    <source>
        <dbReference type="EMBL" id="AWW32354.1"/>
    </source>
</evidence>
<proteinExistence type="predicted"/>
<reference evidence="5 6" key="1">
    <citation type="submission" date="2018-06" db="EMBL/GenBank/DDBJ databases">
        <title>Echinicola strongylocentroti sp. nov., isolated from a sea urchin Strongylocentrotus intermedius.</title>
        <authorList>
            <person name="Bae S.S."/>
        </authorList>
    </citation>
    <scope>NUCLEOTIDE SEQUENCE [LARGE SCALE GENOMIC DNA]</scope>
    <source>
        <strain evidence="5 6">MEBiC08714</strain>
    </source>
</reference>
<dbReference type="PANTHER" id="PTHR30386">
    <property type="entry name" value="MEMBRANE FUSION SUBUNIT OF EMRAB-TOLC MULTIDRUG EFFLUX PUMP"/>
    <property type="match status" value="1"/>
</dbReference>
<name>A0A2Z4INE4_9BACT</name>
<feature type="domain" description="Multidrug resistance protein MdtA-like barrel-sandwich hybrid" evidence="3">
    <location>
        <begin position="67"/>
        <end position="263"/>
    </location>
</feature>
<keyword evidence="2" id="KW-0812">Transmembrane</keyword>
<keyword evidence="1" id="KW-0175">Coiled coil</keyword>
<accession>A0A2Z4INE4</accession>
<organism evidence="5 6">
    <name type="scientific">Echinicola strongylocentroti</name>
    <dbReference type="NCBI Taxonomy" id="1795355"/>
    <lineage>
        <taxon>Bacteria</taxon>
        <taxon>Pseudomonadati</taxon>
        <taxon>Bacteroidota</taxon>
        <taxon>Cytophagia</taxon>
        <taxon>Cytophagales</taxon>
        <taxon>Cyclobacteriaceae</taxon>
        <taxon>Echinicola</taxon>
    </lineage>
</organism>
<keyword evidence="2" id="KW-0472">Membrane</keyword>
<dbReference type="Pfam" id="PF25917">
    <property type="entry name" value="BSH_RND"/>
    <property type="match status" value="1"/>
</dbReference>
<dbReference type="RefSeq" id="WP_112785727.1">
    <property type="nucleotide sequence ID" value="NZ_CP030041.1"/>
</dbReference>
<dbReference type="Pfam" id="PF26002">
    <property type="entry name" value="Beta-barrel_AprE"/>
    <property type="match status" value="1"/>
</dbReference>
<sequence>MSNQIFPSDIVKHTSDFHFRYYNGNTLVVYRVILALVIVAMLSLFLIKVDVSIKGAGILKSETPRTTVRSLVSGRIDEVYVKENDEVKEGQVLFTIQSSILNEKNKLYDSQIKELEGKTTDLRRLIGRCRQNRWEEVPSMKSSQYQQEANYFYQKLSDTRSQYAIVQKNYERSKTLYEAGAISELEMDKATLSHDNAKSNIYVAIDQQAAIWQSVLTELEQKLKHLQSEDSQLQQQKEFYRVEAPVAGYIQNMEGIASGAAVAPNYQLGEISPIGGMVAEIMVAPEDIGLLKKGGPVSIQVDSFNYNEWGLLEGEVLSISNDVFMENGRAPYFKVVCAVNQDYLELNNGYKGYLKKGMTLQARFVLTERRLIQLLFDQADDWVNPHLAEK</sequence>
<dbReference type="PRINTS" id="PR01490">
    <property type="entry name" value="RTXTOXIND"/>
</dbReference>
<dbReference type="SUPFAM" id="SSF111369">
    <property type="entry name" value="HlyD-like secretion proteins"/>
    <property type="match status" value="1"/>
</dbReference>
<feature type="transmembrane region" description="Helical" evidence="2">
    <location>
        <begin position="28"/>
        <end position="47"/>
    </location>
</feature>
<dbReference type="KEGG" id="est:DN752_20640"/>
<evidence type="ECO:0000259" key="4">
    <source>
        <dbReference type="Pfam" id="PF26002"/>
    </source>
</evidence>
<feature type="coiled-coil region" evidence="1">
    <location>
        <begin position="209"/>
        <end position="243"/>
    </location>
</feature>
<protein>
    <submittedName>
        <fullName evidence="5">Secretion protein HlyD</fullName>
    </submittedName>
</protein>
<evidence type="ECO:0000313" key="6">
    <source>
        <dbReference type="Proteomes" id="UP000248688"/>
    </source>
</evidence>
<dbReference type="InterPro" id="IPR058625">
    <property type="entry name" value="MdtA-like_BSH"/>
</dbReference>
<dbReference type="InterPro" id="IPR050739">
    <property type="entry name" value="MFP"/>
</dbReference>
<dbReference type="AlphaFoldDB" id="A0A2Z4INE4"/>
<dbReference type="InterPro" id="IPR058982">
    <property type="entry name" value="Beta-barrel_AprE"/>
</dbReference>
<keyword evidence="6" id="KW-1185">Reference proteome</keyword>
<keyword evidence="2" id="KW-1133">Transmembrane helix</keyword>
<dbReference type="PANTHER" id="PTHR30386:SF28">
    <property type="entry name" value="EXPORTED PROTEIN"/>
    <property type="match status" value="1"/>
</dbReference>
<gene>
    <name evidence="5" type="ORF">DN752_20640</name>
</gene>
<dbReference type="OrthoDB" id="594147at2"/>
<evidence type="ECO:0000259" key="3">
    <source>
        <dbReference type="Pfam" id="PF25917"/>
    </source>
</evidence>
<dbReference type="Gene3D" id="2.40.30.170">
    <property type="match status" value="1"/>
</dbReference>